<dbReference type="CDD" id="cd12568">
    <property type="entry name" value="RRM3_MRD1"/>
    <property type="match status" value="1"/>
</dbReference>
<keyword evidence="7" id="KW-0539">Nucleus</keyword>
<comment type="similarity">
    <text evidence="2">Belongs to the RRM MRD1 family.</text>
</comment>
<feature type="compositionally biased region" description="Basic and acidic residues" evidence="11">
    <location>
        <begin position="290"/>
        <end position="299"/>
    </location>
</feature>
<dbReference type="SMART" id="SM00360">
    <property type="entry name" value="RRM"/>
    <property type="match status" value="5"/>
</dbReference>
<keyword evidence="14" id="KW-1185">Reference proteome</keyword>
<feature type="domain" description="RRM" evidence="12">
    <location>
        <begin position="317"/>
        <end position="395"/>
    </location>
</feature>
<organism evidence="13 14">
    <name type="scientific">Metschnikowia aff. pulcherrima</name>
    <dbReference type="NCBI Taxonomy" id="2163413"/>
    <lineage>
        <taxon>Eukaryota</taxon>
        <taxon>Fungi</taxon>
        <taxon>Dikarya</taxon>
        <taxon>Ascomycota</taxon>
        <taxon>Saccharomycotina</taxon>
        <taxon>Pichiomycetes</taxon>
        <taxon>Metschnikowiaceae</taxon>
        <taxon>Metschnikowia</taxon>
    </lineage>
</organism>
<evidence type="ECO:0000313" key="13">
    <source>
        <dbReference type="EMBL" id="QBM88435.1"/>
    </source>
</evidence>
<dbReference type="AlphaFoldDB" id="A0A4P6XP62"/>
<dbReference type="SUPFAM" id="SSF54928">
    <property type="entry name" value="RNA-binding domain, RBD"/>
    <property type="match status" value="3"/>
</dbReference>
<feature type="domain" description="RRM" evidence="12">
    <location>
        <begin position="500"/>
        <end position="572"/>
    </location>
</feature>
<dbReference type="SMART" id="SM00361">
    <property type="entry name" value="RRM_1"/>
    <property type="match status" value="2"/>
</dbReference>
<dbReference type="GO" id="GO:0003723">
    <property type="term" value="F:RNA binding"/>
    <property type="evidence" value="ECO:0007669"/>
    <property type="project" value="UniProtKB-UniRule"/>
</dbReference>
<protein>
    <recommendedName>
        <fullName evidence="3">Multiple RNA-binding domain-containing protein 1</fullName>
    </recommendedName>
</protein>
<evidence type="ECO:0000259" key="12">
    <source>
        <dbReference type="PROSITE" id="PS50102"/>
    </source>
</evidence>
<evidence type="ECO:0000256" key="2">
    <source>
        <dbReference type="ARBA" id="ARBA00008033"/>
    </source>
</evidence>
<evidence type="ECO:0000256" key="8">
    <source>
        <dbReference type="ARBA" id="ARBA00023274"/>
    </source>
</evidence>
<dbReference type="GO" id="GO:0006364">
    <property type="term" value="P:rRNA processing"/>
    <property type="evidence" value="ECO:0007669"/>
    <property type="project" value="UniProtKB-KW"/>
</dbReference>
<keyword evidence="6 9" id="KW-0694">RNA-binding</keyword>
<dbReference type="Proteomes" id="UP000292447">
    <property type="component" value="Chromosome III"/>
</dbReference>
<feature type="domain" description="RRM" evidence="12">
    <location>
        <begin position="2"/>
        <end position="79"/>
    </location>
</feature>
<dbReference type="InterPro" id="IPR000504">
    <property type="entry name" value="RRM_dom"/>
</dbReference>
<dbReference type="CDD" id="cd12565">
    <property type="entry name" value="RRM1_MRD1"/>
    <property type="match status" value="1"/>
</dbReference>
<dbReference type="InterPro" id="IPR035979">
    <property type="entry name" value="RBD_domain_sf"/>
</dbReference>
<dbReference type="InterPro" id="IPR050441">
    <property type="entry name" value="RBM"/>
</dbReference>
<feature type="region of interest" description="Disordered" evidence="11">
    <location>
        <begin position="266"/>
        <end position="308"/>
    </location>
</feature>
<dbReference type="PROSITE" id="PS50102">
    <property type="entry name" value="RRM"/>
    <property type="match status" value="5"/>
</dbReference>
<evidence type="ECO:0000256" key="11">
    <source>
        <dbReference type="SAM" id="MobiDB-lite"/>
    </source>
</evidence>
<gene>
    <name evidence="13" type="primary">MPUL0C04030</name>
    <name evidence="13" type="ORF">METSCH_C04030</name>
</gene>
<evidence type="ECO:0000313" key="14">
    <source>
        <dbReference type="Proteomes" id="UP000292447"/>
    </source>
</evidence>
<feature type="region of interest" description="Disordered" evidence="11">
    <location>
        <begin position="198"/>
        <end position="244"/>
    </location>
</feature>
<dbReference type="EMBL" id="CP034458">
    <property type="protein sequence ID" value="QBM88435.1"/>
    <property type="molecule type" value="Genomic_DNA"/>
</dbReference>
<keyword evidence="4" id="KW-0698">rRNA processing</keyword>
<evidence type="ECO:0000256" key="3">
    <source>
        <dbReference type="ARBA" id="ARBA00013428"/>
    </source>
</evidence>
<evidence type="ECO:0000256" key="10">
    <source>
        <dbReference type="SAM" id="Coils"/>
    </source>
</evidence>
<keyword evidence="5" id="KW-0677">Repeat</keyword>
<feature type="domain" description="RRM" evidence="12">
    <location>
        <begin position="625"/>
        <end position="708"/>
    </location>
</feature>
<feature type="compositionally biased region" description="Acidic residues" evidence="11">
    <location>
        <begin position="202"/>
        <end position="221"/>
    </location>
</feature>
<keyword evidence="8" id="KW-0687">Ribonucleoprotein</keyword>
<dbReference type="InterPro" id="IPR034482">
    <property type="entry name" value="Mrd1_RRM3"/>
</dbReference>
<keyword evidence="10" id="KW-0175">Coiled coil</keyword>
<accession>A0A4P6XP62</accession>
<feature type="coiled-coil region" evidence="10">
    <location>
        <begin position="798"/>
        <end position="825"/>
    </location>
</feature>
<dbReference type="FunFam" id="3.30.70.330:FF:000459">
    <property type="entry name" value="Multiple RNA-binding domain-containing protein 1"/>
    <property type="match status" value="1"/>
</dbReference>
<dbReference type="STRING" id="2163413.A0A4P6XP62"/>
<evidence type="ECO:0000256" key="1">
    <source>
        <dbReference type="ARBA" id="ARBA00004123"/>
    </source>
</evidence>
<dbReference type="GO" id="GO:1990904">
    <property type="term" value="C:ribonucleoprotein complex"/>
    <property type="evidence" value="ECO:0007669"/>
    <property type="project" value="UniProtKB-KW"/>
</dbReference>
<evidence type="ECO:0000256" key="6">
    <source>
        <dbReference type="ARBA" id="ARBA00022884"/>
    </source>
</evidence>
<comment type="subcellular location">
    <subcellularLocation>
        <location evidence="1">Nucleus</location>
    </subcellularLocation>
</comment>
<sequence length="851" mass="95135">MSRLIVKGLPKYLTEDRLKDHFGKEGAVSDVKLMKKRNGESRQFAFIGYKSAADAERAATYFDRTFIDTAKIEVSLAKTFSDPTVPKAIREKRKLMEQRWTEQEERLLRQKEEQEQYKRQKLERKSKLDAEIAANPKLLEFIETLKPSAQVQSWKNDSLADGSGAPSAKALEDALAAKDGAKPGPVTLDAKYSVVQAKEAASDDEYDEFQEKQDSEDEEMMPLETEPAANDPVQEQTEDLARDEGVSDLDWLKLRRIRMKENDEGEMAGVTLNDTNAENKGERTSSAASERAHRQERAEQSFVSEEDATVQKLQETGRLFIRNILYDSTEDEFRELFAMYGPISEAHVAVDTRTGKSKGFVYIQFENPEDAVRAYRAMDKQIFQGRLLHILAADAKKDHKLDEFALKNLPLKKQRELKKKALAAKAQFNWNSLYMNSDAVLDSVAAKMGISKAQLIDPQNSSLAVKQALAEAHVIGDVRKFFEDRGVDLTLFDHKERDDRIVLVKNFPFGTSSEELGELFAEHGPLKRVVMPPLGTIAIVEFRDAPSGRAAFTKLAYRMFKKSILYLEKGPKDLFTREPAASENVQIEKGEGDDDAVDAKVSAADVMAEDAAGSEDEAVEIGPTVSIFVKNLSFATTTPLLTAFFEKLPGFVVALVKTKPDPKTPGQQLSMGFGFAEFRTKENAESAIRNLDNAVLDGHRVQLKLSHRKLGSASSAASASKLEKTNKIIIKNLPFEASRKDVLELFGAYGQIKSVRVPKKFDKSARGFAFVEYTLLKEAESAMDSLKGVHLLGRRLVMQYAEKASENAEDEIEKMTQKVSKQAASREVAAVRLAGQGKFQLEESEDPFNEF</sequence>
<dbReference type="Gene3D" id="3.30.70.330">
    <property type="match status" value="5"/>
</dbReference>
<dbReference type="InterPro" id="IPR012677">
    <property type="entry name" value="Nucleotide-bd_a/b_plait_sf"/>
</dbReference>
<name>A0A4P6XP62_9ASCO</name>
<dbReference type="FunFam" id="3.30.70.330:FF:000247">
    <property type="entry name" value="Multiple RNA-binding domain-containing protein 1"/>
    <property type="match status" value="1"/>
</dbReference>
<dbReference type="Pfam" id="PF00076">
    <property type="entry name" value="RRM_1"/>
    <property type="match status" value="5"/>
</dbReference>
<dbReference type="InterPro" id="IPR003954">
    <property type="entry name" value="RRM_euk-type"/>
</dbReference>
<dbReference type="PANTHER" id="PTHR48034">
    <property type="entry name" value="TRANSFORMER-2 SEX-DETERMINING PROTEIN-RELATED"/>
    <property type="match status" value="1"/>
</dbReference>
<reference evidence="14" key="1">
    <citation type="submission" date="2019-03" db="EMBL/GenBank/DDBJ databases">
        <title>Snf2 controls pulcherriminic acid biosynthesis and connects pigmentation and antifungal activity of the yeast Metschnikowia pulcherrima.</title>
        <authorList>
            <person name="Gore-Lloyd D."/>
            <person name="Sumann I."/>
            <person name="Brachmann A.O."/>
            <person name="Schneeberger K."/>
            <person name="Ortiz-Merino R.A."/>
            <person name="Moreno-Beltran M."/>
            <person name="Schlaefli M."/>
            <person name="Kirner P."/>
            <person name="Santos Kron A."/>
            <person name="Wolfe K.H."/>
            <person name="Piel J."/>
            <person name="Ahrens C.H."/>
            <person name="Henk D."/>
            <person name="Freimoser F.M."/>
        </authorList>
    </citation>
    <scope>NUCLEOTIDE SEQUENCE [LARGE SCALE GENOMIC DNA]</scope>
    <source>
        <strain evidence="14">APC 1.2</strain>
    </source>
</reference>
<evidence type="ECO:0000256" key="9">
    <source>
        <dbReference type="PROSITE-ProRule" id="PRU00176"/>
    </source>
</evidence>
<feature type="domain" description="RRM" evidence="12">
    <location>
        <begin position="726"/>
        <end position="803"/>
    </location>
</feature>
<evidence type="ECO:0000256" key="4">
    <source>
        <dbReference type="ARBA" id="ARBA00022552"/>
    </source>
</evidence>
<dbReference type="GO" id="GO:0005634">
    <property type="term" value="C:nucleus"/>
    <property type="evidence" value="ECO:0007669"/>
    <property type="project" value="UniProtKB-SubCell"/>
</dbReference>
<evidence type="ECO:0000256" key="7">
    <source>
        <dbReference type="ARBA" id="ARBA00023242"/>
    </source>
</evidence>
<evidence type="ECO:0000256" key="5">
    <source>
        <dbReference type="ARBA" id="ARBA00022737"/>
    </source>
</evidence>
<proteinExistence type="inferred from homology"/>